<comment type="caution">
    <text evidence="2">The sequence shown here is derived from an EMBL/GenBank/DDBJ whole genome shotgun (WGS) entry which is preliminary data.</text>
</comment>
<evidence type="ECO:0000313" key="3">
    <source>
        <dbReference type="Proteomes" id="UP000499080"/>
    </source>
</evidence>
<dbReference type="AlphaFoldDB" id="A0A4Y2WAU3"/>
<proteinExistence type="predicted"/>
<dbReference type="EMBL" id="BGPR01058620">
    <property type="protein sequence ID" value="GBO34763.1"/>
    <property type="molecule type" value="Genomic_DNA"/>
</dbReference>
<feature type="non-terminal residue" evidence="2">
    <location>
        <position position="22"/>
    </location>
</feature>
<keyword evidence="3" id="KW-1185">Reference proteome</keyword>
<gene>
    <name evidence="2" type="primary">Tf2-9_207</name>
    <name evidence="2" type="ORF">AVEN_215278_1</name>
</gene>
<evidence type="ECO:0000313" key="2">
    <source>
        <dbReference type="EMBL" id="GBO34763.1"/>
    </source>
</evidence>
<feature type="compositionally biased region" description="Basic and acidic residues" evidence="1">
    <location>
        <begin position="1"/>
        <end position="13"/>
    </location>
</feature>
<dbReference type="Proteomes" id="UP000499080">
    <property type="component" value="Unassembled WGS sequence"/>
</dbReference>
<protein>
    <submittedName>
        <fullName evidence="2">Transposon Tf2-9 polyprotein</fullName>
    </submittedName>
</protein>
<feature type="region of interest" description="Disordered" evidence="1">
    <location>
        <begin position="1"/>
        <end position="22"/>
    </location>
</feature>
<organism evidence="2 3">
    <name type="scientific">Araneus ventricosus</name>
    <name type="common">Orbweaver spider</name>
    <name type="synonym">Epeira ventricosa</name>
    <dbReference type="NCBI Taxonomy" id="182803"/>
    <lineage>
        <taxon>Eukaryota</taxon>
        <taxon>Metazoa</taxon>
        <taxon>Ecdysozoa</taxon>
        <taxon>Arthropoda</taxon>
        <taxon>Chelicerata</taxon>
        <taxon>Arachnida</taxon>
        <taxon>Araneae</taxon>
        <taxon>Araneomorphae</taxon>
        <taxon>Entelegynae</taxon>
        <taxon>Araneoidea</taxon>
        <taxon>Araneidae</taxon>
        <taxon>Araneus</taxon>
    </lineage>
</organism>
<sequence length="22" mass="2545">MQHNWRREGRDADSSGQSSLLN</sequence>
<name>A0A4Y2WAU3_ARAVE</name>
<accession>A0A4Y2WAU3</accession>
<reference evidence="2 3" key="1">
    <citation type="journal article" date="2019" name="Sci. Rep.">
        <title>Orb-weaving spider Araneus ventricosus genome elucidates the spidroin gene catalogue.</title>
        <authorList>
            <person name="Kono N."/>
            <person name="Nakamura H."/>
            <person name="Ohtoshi R."/>
            <person name="Moran D.A.P."/>
            <person name="Shinohara A."/>
            <person name="Yoshida Y."/>
            <person name="Fujiwara M."/>
            <person name="Mori M."/>
            <person name="Tomita M."/>
            <person name="Arakawa K."/>
        </authorList>
    </citation>
    <scope>NUCLEOTIDE SEQUENCE [LARGE SCALE GENOMIC DNA]</scope>
</reference>
<evidence type="ECO:0000256" key="1">
    <source>
        <dbReference type="SAM" id="MobiDB-lite"/>
    </source>
</evidence>